<dbReference type="GO" id="GO:0003700">
    <property type="term" value="F:DNA-binding transcription factor activity"/>
    <property type="evidence" value="ECO:0007669"/>
    <property type="project" value="TreeGrafter"/>
</dbReference>
<dbReference type="Pfam" id="PF22276">
    <property type="entry name" value="SlmA-like_C"/>
    <property type="match status" value="1"/>
</dbReference>
<feature type="domain" description="HTH tetR-type" evidence="5">
    <location>
        <begin position="32"/>
        <end position="92"/>
    </location>
</feature>
<proteinExistence type="predicted"/>
<evidence type="ECO:0000256" key="4">
    <source>
        <dbReference type="SAM" id="MobiDB-lite"/>
    </source>
</evidence>
<dbReference type="Pfam" id="PF00440">
    <property type="entry name" value="TetR_N"/>
    <property type="match status" value="1"/>
</dbReference>
<name>A0A7G5EMY7_9BURK</name>
<accession>A0A7G5EMY7</accession>
<dbReference type="EMBL" id="CP058554">
    <property type="protein sequence ID" value="QMV75362.1"/>
    <property type="molecule type" value="Genomic_DNA"/>
</dbReference>
<dbReference type="SUPFAM" id="SSF48498">
    <property type="entry name" value="Tetracyclin repressor-like, C-terminal domain"/>
    <property type="match status" value="1"/>
</dbReference>
<evidence type="ECO:0000259" key="5">
    <source>
        <dbReference type="PROSITE" id="PS50977"/>
    </source>
</evidence>
<dbReference type="InterPro" id="IPR054580">
    <property type="entry name" value="SlmA-like_C"/>
</dbReference>
<dbReference type="PROSITE" id="PS50977">
    <property type="entry name" value="HTH_TETR_2"/>
    <property type="match status" value="1"/>
</dbReference>
<organism evidence="6 7">
    <name type="scientific">Comamonas piscis</name>
    <dbReference type="NCBI Taxonomy" id="1562974"/>
    <lineage>
        <taxon>Bacteria</taxon>
        <taxon>Pseudomonadati</taxon>
        <taxon>Pseudomonadota</taxon>
        <taxon>Betaproteobacteria</taxon>
        <taxon>Burkholderiales</taxon>
        <taxon>Comamonadaceae</taxon>
        <taxon>Comamonas</taxon>
    </lineage>
</organism>
<evidence type="ECO:0000313" key="7">
    <source>
        <dbReference type="Proteomes" id="UP000515240"/>
    </source>
</evidence>
<dbReference type="PANTHER" id="PTHR30055:SF183">
    <property type="entry name" value="NUCLEOID OCCLUSION FACTOR SLMA"/>
    <property type="match status" value="1"/>
</dbReference>
<gene>
    <name evidence="6" type="primary">slmA</name>
    <name evidence="6" type="ORF">HS961_22395</name>
</gene>
<reference evidence="6 7" key="1">
    <citation type="journal article" date="2020" name="G3 (Bethesda)">
        <title>CeMbio - The Caenorhabditis elegans Microbiome Resource.</title>
        <authorList>
            <person name="Dirksen P."/>
            <person name="Assie A."/>
            <person name="Zimmermann J."/>
            <person name="Zhang F."/>
            <person name="Tietje A.M."/>
            <person name="Marsh S.A."/>
            <person name="Felix M.A."/>
            <person name="Shapira M."/>
            <person name="Kaleta C."/>
            <person name="Schulenburg H."/>
            <person name="Samuel B."/>
        </authorList>
    </citation>
    <scope>NUCLEOTIDE SEQUENCE [LARGE SCALE GENOMIC DNA]</scope>
    <source>
        <strain evidence="6 7">BIGb0172</strain>
    </source>
</reference>
<keyword evidence="2 3" id="KW-0238">DNA-binding</keyword>
<evidence type="ECO:0000256" key="2">
    <source>
        <dbReference type="ARBA" id="ARBA00023125"/>
    </source>
</evidence>
<protein>
    <submittedName>
        <fullName evidence="6">Nucleoid occlusion factor SlmA</fullName>
    </submittedName>
</protein>
<dbReference type="Proteomes" id="UP000515240">
    <property type="component" value="Chromosome"/>
</dbReference>
<dbReference type="KEGG" id="cpis:HS961_22395"/>
<sequence>MSDQESSFAADLVDAPLEAANPAPTRKRPKPGERRIQILQTLAAMLEQPGADRITTAALAAQMSISEAALYRHFASKAQMYEGLIEFIEQSVYTLAVQITGRDVPDPAKTVEQGIAQAHRVVAMVLQFGERNPGMVRVMLGDALQSENPRLQQRMQQFFERIETTLRQCLRVVPGGDASATPTVDANVRSSVLMSFLIGRLQRFARSDFRRLPTEQLDSCLSLMAH</sequence>
<keyword evidence="7" id="KW-1185">Reference proteome</keyword>
<feature type="DNA-binding region" description="H-T-H motif" evidence="3">
    <location>
        <begin position="55"/>
        <end position="74"/>
    </location>
</feature>
<dbReference type="GO" id="GO:0000976">
    <property type="term" value="F:transcription cis-regulatory region binding"/>
    <property type="evidence" value="ECO:0007669"/>
    <property type="project" value="TreeGrafter"/>
</dbReference>
<dbReference type="InterPro" id="IPR001647">
    <property type="entry name" value="HTH_TetR"/>
</dbReference>
<evidence type="ECO:0000256" key="1">
    <source>
        <dbReference type="ARBA" id="ARBA00023054"/>
    </source>
</evidence>
<feature type="region of interest" description="Disordered" evidence="4">
    <location>
        <begin position="1"/>
        <end position="33"/>
    </location>
</feature>
<dbReference type="SUPFAM" id="SSF46689">
    <property type="entry name" value="Homeodomain-like"/>
    <property type="match status" value="1"/>
</dbReference>
<keyword evidence="1" id="KW-0175">Coiled coil</keyword>
<dbReference type="InterPro" id="IPR050109">
    <property type="entry name" value="HTH-type_TetR-like_transc_reg"/>
</dbReference>
<dbReference type="NCBIfam" id="NF007015">
    <property type="entry name" value="PRK09480.1"/>
    <property type="match status" value="1"/>
</dbReference>
<evidence type="ECO:0000256" key="3">
    <source>
        <dbReference type="PROSITE-ProRule" id="PRU00335"/>
    </source>
</evidence>
<dbReference type="AlphaFoldDB" id="A0A7G5EMY7"/>
<evidence type="ECO:0000313" key="6">
    <source>
        <dbReference type="EMBL" id="QMV75362.1"/>
    </source>
</evidence>
<dbReference type="InterPro" id="IPR036271">
    <property type="entry name" value="Tet_transcr_reg_TetR-rel_C_sf"/>
</dbReference>
<dbReference type="Gene3D" id="1.10.357.10">
    <property type="entry name" value="Tetracycline Repressor, domain 2"/>
    <property type="match status" value="1"/>
</dbReference>
<dbReference type="RefSeq" id="WP_182325618.1">
    <property type="nucleotide sequence ID" value="NZ_CP058554.1"/>
</dbReference>
<dbReference type="PANTHER" id="PTHR30055">
    <property type="entry name" value="HTH-TYPE TRANSCRIPTIONAL REGULATOR RUTR"/>
    <property type="match status" value="1"/>
</dbReference>
<dbReference type="InterPro" id="IPR009057">
    <property type="entry name" value="Homeodomain-like_sf"/>
</dbReference>